<sequence length="505" mass="56244">MSGTATSLSDSSLPVNRINASELKYHQSLRGTRQRKLTTSQLLQPPVPIPDTSSIRISHVSDAQVRSRNEAPAESSSYARECVFKPPLLKRQYTSSPRPSFSLFGLRRRPSTPSSRWIRRKSNSGKSFWKWRNRSTKSASESDVRDMSFTSPLTSLSAPPAFKVFEQQQQQSRPPSSPFVSESAHVFSLQHPATSRLSGQIREPSRSLSPRMSSTNSLSPRSLPETVRKTSTVPSLPPSSKGFYDKAKKSIESKLRLGPRKEQQYAFPSLLEDESPQSTMDGTGNYRSIHQVTKTGTWLKDEAVKTKLRRKIFGKAPWYRKDSGESFSTVASSVREVLKGETPPSSPLSDIAPSLRVECLNAQFPGGEAVRVKTPPLAEDTTSGRPRGFFTDMTPPSDVEPLSSQAGPSSRRNSLQNVRRKSFSPQSREWWEQIPKKPIHGNPFEQPNAFEFQIPEHLPSSPLCPANRKHSSAGTGLCVYHGRRRGASALRDVALNHYSDDDLLQ</sequence>
<feature type="region of interest" description="Disordered" evidence="1">
    <location>
        <begin position="100"/>
        <end position="119"/>
    </location>
</feature>
<name>A0A8H4US98_9HYPO</name>
<dbReference type="Proteomes" id="UP000635477">
    <property type="component" value="Unassembled WGS sequence"/>
</dbReference>
<feature type="compositionally biased region" description="Polar residues" evidence="1">
    <location>
        <begin position="206"/>
        <end position="220"/>
    </location>
</feature>
<reference evidence="2" key="2">
    <citation type="submission" date="2020-05" db="EMBL/GenBank/DDBJ databases">
        <authorList>
            <person name="Kim H.-S."/>
            <person name="Proctor R.H."/>
            <person name="Brown D.W."/>
        </authorList>
    </citation>
    <scope>NUCLEOTIDE SEQUENCE</scope>
    <source>
        <strain evidence="2">NRRL 22465</strain>
    </source>
</reference>
<feature type="region of interest" description="Disordered" evidence="1">
    <location>
        <begin position="26"/>
        <end position="54"/>
    </location>
</feature>
<evidence type="ECO:0000313" key="3">
    <source>
        <dbReference type="Proteomes" id="UP000635477"/>
    </source>
</evidence>
<dbReference type="OrthoDB" id="3648773at2759"/>
<comment type="caution">
    <text evidence="2">The sequence shown here is derived from an EMBL/GenBank/DDBJ whole genome shotgun (WGS) entry which is preliminary data.</text>
</comment>
<feature type="compositionally biased region" description="Polar residues" evidence="1">
    <location>
        <begin position="402"/>
        <end position="427"/>
    </location>
</feature>
<accession>A0A8H4US98</accession>
<feature type="region of interest" description="Disordered" evidence="1">
    <location>
        <begin position="190"/>
        <end position="245"/>
    </location>
</feature>
<feature type="region of interest" description="Disordered" evidence="1">
    <location>
        <begin position="374"/>
        <end position="427"/>
    </location>
</feature>
<protein>
    <submittedName>
        <fullName evidence="2">Uncharacterized protein</fullName>
    </submittedName>
</protein>
<dbReference type="EMBL" id="JABEYC010000118">
    <property type="protein sequence ID" value="KAF4982411.1"/>
    <property type="molecule type" value="Genomic_DNA"/>
</dbReference>
<evidence type="ECO:0000256" key="1">
    <source>
        <dbReference type="SAM" id="MobiDB-lite"/>
    </source>
</evidence>
<reference evidence="2" key="1">
    <citation type="journal article" date="2020" name="BMC Genomics">
        <title>Correction to: Identification and distribution of gene clusters required for synthesis of sphingolipid metabolism inhibitors in diverse species of the filamentous fungus Fusarium.</title>
        <authorList>
            <person name="Kim H.S."/>
            <person name="Lohmar J.M."/>
            <person name="Busman M."/>
            <person name="Brown D.W."/>
            <person name="Naumann T.A."/>
            <person name="Divon H.H."/>
            <person name="Lysoe E."/>
            <person name="Uhlig S."/>
            <person name="Proctor R.H."/>
        </authorList>
    </citation>
    <scope>NUCLEOTIDE SEQUENCE</scope>
    <source>
        <strain evidence="2">NRRL 22465</strain>
    </source>
</reference>
<gene>
    <name evidence="2" type="ORF">FZEAL_1929</name>
</gene>
<proteinExistence type="predicted"/>
<organism evidence="2 3">
    <name type="scientific">Fusarium zealandicum</name>
    <dbReference type="NCBI Taxonomy" id="1053134"/>
    <lineage>
        <taxon>Eukaryota</taxon>
        <taxon>Fungi</taxon>
        <taxon>Dikarya</taxon>
        <taxon>Ascomycota</taxon>
        <taxon>Pezizomycotina</taxon>
        <taxon>Sordariomycetes</taxon>
        <taxon>Hypocreomycetidae</taxon>
        <taxon>Hypocreales</taxon>
        <taxon>Nectriaceae</taxon>
        <taxon>Fusarium</taxon>
        <taxon>Fusarium staphyleae species complex</taxon>
    </lineage>
</organism>
<evidence type="ECO:0000313" key="2">
    <source>
        <dbReference type="EMBL" id="KAF4982411.1"/>
    </source>
</evidence>
<keyword evidence="3" id="KW-1185">Reference proteome</keyword>
<dbReference type="AlphaFoldDB" id="A0A8H4US98"/>